<keyword evidence="2" id="KW-1185">Reference proteome</keyword>
<dbReference type="Proteomes" id="UP000729402">
    <property type="component" value="Unassembled WGS sequence"/>
</dbReference>
<reference evidence="1" key="1">
    <citation type="journal article" date="2021" name="bioRxiv">
        <title>Whole Genome Assembly and Annotation of Northern Wild Rice, Zizania palustris L., Supports a Whole Genome Duplication in the Zizania Genus.</title>
        <authorList>
            <person name="Haas M."/>
            <person name="Kono T."/>
            <person name="Macchietto M."/>
            <person name="Millas R."/>
            <person name="McGilp L."/>
            <person name="Shao M."/>
            <person name="Duquette J."/>
            <person name="Hirsch C.N."/>
            <person name="Kimball J."/>
        </authorList>
    </citation>
    <scope>NUCLEOTIDE SEQUENCE</scope>
    <source>
        <tissue evidence="1">Fresh leaf tissue</tissue>
    </source>
</reference>
<organism evidence="1 2">
    <name type="scientific">Zizania palustris</name>
    <name type="common">Northern wild rice</name>
    <dbReference type="NCBI Taxonomy" id="103762"/>
    <lineage>
        <taxon>Eukaryota</taxon>
        <taxon>Viridiplantae</taxon>
        <taxon>Streptophyta</taxon>
        <taxon>Embryophyta</taxon>
        <taxon>Tracheophyta</taxon>
        <taxon>Spermatophyta</taxon>
        <taxon>Magnoliopsida</taxon>
        <taxon>Liliopsida</taxon>
        <taxon>Poales</taxon>
        <taxon>Poaceae</taxon>
        <taxon>BOP clade</taxon>
        <taxon>Oryzoideae</taxon>
        <taxon>Oryzeae</taxon>
        <taxon>Zizaniinae</taxon>
        <taxon>Zizania</taxon>
    </lineage>
</organism>
<evidence type="ECO:0000313" key="1">
    <source>
        <dbReference type="EMBL" id="KAG8071931.1"/>
    </source>
</evidence>
<reference evidence="1" key="2">
    <citation type="submission" date="2021-02" db="EMBL/GenBank/DDBJ databases">
        <authorList>
            <person name="Kimball J.A."/>
            <person name="Haas M.W."/>
            <person name="Macchietto M."/>
            <person name="Kono T."/>
            <person name="Duquette J."/>
            <person name="Shao M."/>
        </authorList>
    </citation>
    <scope>NUCLEOTIDE SEQUENCE</scope>
    <source>
        <tissue evidence="1">Fresh leaf tissue</tissue>
    </source>
</reference>
<name>A0A8J5TCP1_ZIZPA</name>
<gene>
    <name evidence="1" type="ORF">GUJ93_ZPchr0006g42727</name>
</gene>
<evidence type="ECO:0000313" key="2">
    <source>
        <dbReference type="Proteomes" id="UP000729402"/>
    </source>
</evidence>
<proteinExistence type="predicted"/>
<protein>
    <submittedName>
        <fullName evidence="1">Uncharacterized protein</fullName>
    </submittedName>
</protein>
<sequence>MLHHLHAAPYPDHSSFPRRARLLPVLVYVRPGCMPAGSRRPAAAFRERTVSSAGIGDDVLRVLVLHFFFTVARCALQLTVGSSTADGNSVRPAVVIDAEVPYCHIYHHPIDPGAIG</sequence>
<comment type="caution">
    <text evidence="1">The sequence shown here is derived from an EMBL/GenBank/DDBJ whole genome shotgun (WGS) entry which is preliminary data.</text>
</comment>
<accession>A0A8J5TCP1</accession>
<dbReference type="EMBL" id="JAAALK010000283">
    <property type="protein sequence ID" value="KAG8071931.1"/>
    <property type="molecule type" value="Genomic_DNA"/>
</dbReference>
<dbReference type="AlphaFoldDB" id="A0A8J5TCP1"/>